<keyword evidence="8" id="KW-1185">Reference proteome</keyword>
<organism evidence="7 8">
    <name type="scientific">Natronorubrum halalkaliphilum</name>
    <dbReference type="NCBI Taxonomy" id="2691917"/>
    <lineage>
        <taxon>Archaea</taxon>
        <taxon>Methanobacteriati</taxon>
        <taxon>Methanobacteriota</taxon>
        <taxon>Stenosarchaea group</taxon>
        <taxon>Halobacteria</taxon>
        <taxon>Halobacteriales</taxon>
        <taxon>Natrialbaceae</taxon>
        <taxon>Natronorubrum</taxon>
    </lineage>
</organism>
<sequence>MSLTSKLGDRFKAEFMGQIIAVVSSALLTLILARILNPDGYGLLFLATSVLGTIQLFSKLGIAKSAARFIAEYKETNPSQLPHIVRFAFILNVVTVIIVCVSLLISHELLATVIGEPDLASLLSLGILFIAFGTFVTFVRIILQGFEDIKPAAALHAIDRGSRLVFAVGLVLLGYGAFGALMGYVLAHILVAIIGLIYIYHHHLWPKNTSTSIETGIRRRIAEYTIPLTATSTANVLDKRVDTILIGFFSGPVGVAYYTIGKQVISFIETPMSALGFTLSPMYEVQKAKGKSETAARIYEEGLVHGLLLYIPAAAGLVLVADPMVELFFGSNYLGAVPILQVLSIYAVLQSVTRLTSNGLDFLGRARERAIVKGITSVLNVALNIVLIPLIGVVGAAFATVTTYSIYTLANVYIIHTELNLRIIFILRRMVATLAITGVMSLPIYFTVDFINSFVGLFLVVGVGIAIWAILAVSSGLLDIARIISTLS</sequence>
<feature type="transmembrane region" description="Helical" evidence="6">
    <location>
        <begin position="42"/>
        <end position="63"/>
    </location>
</feature>
<dbReference type="InterPro" id="IPR050833">
    <property type="entry name" value="Poly_Biosynth_Transport"/>
</dbReference>
<feature type="transmembrane region" description="Helical" evidence="6">
    <location>
        <begin position="426"/>
        <end position="448"/>
    </location>
</feature>
<keyword evidence="4 6" id="KW-1133">Transmembrane helix</keyword>
<dbReference type="AlphaFoldDB" id="A0A6B0VJ35"/>
<dbReference type="PANTHER" id="PTHR30250">
    <property type="entry name" value="PST FAMILY PREDICTED COLANIC ACID TRANSPORTER"/>
    <property type="match status" value="1"/>
</dbReference>
<accession>A0A6B0VJ35</accession>
<feature type="transmembrane region" description="Helical" evidence="6">
    <location>
        <begin position="15"/>
        <end position="36"/>
    </location>
</feature>
<gene>
    <name evidence="7" type="ORF">GS429_02520</name>
</gene>
<dbReference type="RefSeq" id="WP_328821205.1">
    <property type="nucleotide sequence ID" value="NZ_WUYX01000013.1"/>
</dbReference>
<reference evidence="7 8" key="1">
    <citation type="submission" date="2020-01" db="EMBL/GenBank/DDBJ databases">
        <title>Natronorubrum sp. JWXQ-INN 674 isolated from Inner Mongolia Autonomous Region of China.</title>
        <authorList>
            <person name="Xue Q."/>
        </authorList>
    </citation>
    <scope>NUCLEOTIDE SEQUENCE [LARGE SCALE GENOMIC DNA]</scope>
    <source>
        <strain evidence="7 8">JWXQ-INN-674</strain>
    </source>
</reference>
<evidence type="ECO:0000256" key="3">
    <source>
        <dbReference type="ARBA" id="ARBA00022692"/>
    </source>
</evidence>
<evidence type="ECO:0000313" key="7">
    <source>
        <dbReference type="EMBL" id="MXV60956.1"/>
    </source>
</evidence>
<comment type="caution">
    <text evidence="7">The sequence shown here is derived from an EMBL/GenBank/DDBJ whole genome shotgun (WGS) entry which is preliminary data.</text>
</comment>
<dbReference type="CDD" id="cd13128">
    <property type="entry name" value="MATE_Wzx_like"/>
    <property type="match status" value="1"/>
</dbReference>
<feature type="transmembrane region" description="Helical" evidence="6">
    <location>
        <begin position="303"/>
        <end position="321"/>
    </location>
</feature>
<evidence type="ECO:0000256" key="2">
    <source>
        <dbReference type="ARBA" id="ARBA00022475"/>
    </source>
</evidence>
<evidence type="ECO:0000256" key="6">
    <source>
        <dbReference type="SAM" id="Phobius"/>
    </source>
</evidence>
<feature type="transmembrane region" description="Helical" evidence="6">
    <location>
        <begin position="327"/>
        <end position="349"/>
    </location>
</feature>
<proteinExistence type="predicted"/>
<evidence type="ECO:0000256" key="5">
    <source>
        <dbReference type="ARBA" id="ARBA00023136"/>
    </source>
</evidence>
<dbReference type="GO" id="GO:0005886">
    <property type="term" value="C:plasma membrane"/>
    <property type="evidence" value="ECO:0007669"/>
    <property type="project" value="UniProtKB-SubCell"/>
</dbReference>
<protein>
    <submittedName>
        <fullName evidence="7">Oligosaccharide flippase family protein</fullName>
    </submittedName>
</protein>
<feature type="transmembrane region" description="Helical" evidence="6">
    <location>
        <begin position="164"/>
        <end position="197"/>
    </location>
</feature>
<name>A0A6B0VJ35_9EURY</name>
<feature type="transmembrane region" description="Helical" evidence="6">
    <location>
        <begin position="397"/>
        <end position="414"/>
    </location>
</feature>
<dbReference type="Pfam" id="PF01943">
    <property type="entry name" value="Polysacc_synt"/>
    <property type="match status" value="1"/>
</dbReference>
<dbReference type="EMBL" id="WUYX01000013">
    <property type="protein sequence ID" value="MXV60956.1"/>
    <property type="molecule type" value="Genomic_DNA"/>
</dbReference>
<evidence type="ECO:0000256" key="4">
    <source>
        <dbReference type="ARBA" id="ARBA00022989"/>
    </source>
</evidence>
<comment type="subcellular location">
    <subcellularLocation>
        <location evidence="1">Cell membrane</location>
        <topology evidence="1">Multi-pass membrane protein</topology>
    </subcellularLocation>
</comment>
<keyword evidence="2" id="KW-1003">Cell membrane</keyword>
<evidence type="ECO:0000256" key="1">
    <source>
        <dbReference type="ARBA" id="ARBA00004651"/>
    </source>
</evidence>
<feature type="transmembrane region" description="Helical" evidence="6">
    <location>
        <begin position="119"/>
        <end position="143"/>
    </location>
</feature>
<dbReference type="PANTHER" id="PTHR30250:SF11">
    <property type="entry name" value="O-ANTIGEN TRANSPORTER-RELATED"/>
    <property type="match status" value="1"/>
</dbReference>
<dbReference type="Proteomes" id="UP000434101">
    <property type="component" value="Unassembled WGS sequence"/>
</dbReference>
<feature type="transmembrane region" description="Helical" evidence="6">
    <location>
        <begin position="84"/>
        <end position="107"/>
    </location>
</feature>
<dbReference type="InterPro" id="IPR002797">
    <property type="entry name" value="Polysacc_synth"/>
</dbReference>
<keyword evidence="5 6" id="KW-0472">Membrane</keyword>
<evidence type="ECO:0000313" key="8">
    <source>
        <dbReference type="Proteomes" id="UP000434101"/>
    </source>
</evidence>
<feature type="transmembrane region" description="Helical" evidence="6">
    <location>
        <begin position="370"/>
        <end position="391"/>
    </location>
</feature>
<feature type="transmembrane region" description="Helical" evidence="6">
    <location>
        <begin position="454"/>
        <end position="478"/>
    </location>
</feature>
<keyword evidence="3 6" id="KW-0812">Transmembrane</keyword>